<evidence type="ECO:0000313" key="3">
    <source>
        <dbReference type="Proteomes" id="UP001454036"/>
    </source>
</evidence>
<comment type="caution">
    <text evidence="2">The sequence shown here is derived from an EMBL/GenBank/DDBJ whole genome shotgun (WGS) entry which is preliminary data.</text>
</comment>
<name>A0AAV3Q3L0_LITER</name>
<reference evidence="2 3" key="1">
    <citation type="submission" date="2024-01" db="EMBL/GenBank/DDBJ databases">
        <title>The complete chloroplast genome sequence of Lithospermum erythrorhizon: insights into the phylogenetic relationship among Boraginaceae species and the maternal lineages of purple gromwells.</title>
        <authorList>
            <person name="Okada T."/>
            <person name="Watanabe K."/>
        </authorList>
    </citation>
    <scope>NUCLEOTIDE SEQUENCE [LARGE SCALE GENOMIC DNA]</scope>
</reference>
<feature type="compositionally biased region" description="Acidic residues" evidence="1">
    <location>
        <begin position="68"/>
        <end position="81"/>
    </location>
</feature>
<accession>A0AAV3Q3L0</accession>
<proteinExistence type="predicted"/>
<gene>
    <name evidence="2" type="ORF">LIER_14221</name>
</gene>
<dbReference type="Proteomes" id="UP001454036">
    <property type="component" value="Unassembled WGS sequence"/>
</dbReference>
<protein>
    <submittedName>
        <fullName evidence="2">Uncharacterized protein</fullName>
    </submittedName>
</protein>
<dbReference type="EMBL" id="BAABME010002955">
    <property type="protein sequence ID" value="GAA0156822.1"/>
    <property type="molecule type" value="Genomic_DNA"/>
</dbReference>
<sequence>MDIDIQEVIPEDAGHKKKSKKRMHKKIVDAGESSIPKKKLSKEERAAKRARKAERKAKRTAEKAVEAETVEDDVPEEDEESVPEKVMPSITQPTVDDEWLHEREPH</sequence>
<evidence type="ECO:0000313" key="2">
    <source>
        <dbReference type="EMBL" id="GAA0156822.1"/>
    </source>
</evidence>
<feature type="compositionally biased region" description="Basic residues" evidence="1">
    <location>
        <begin position="48"/>
        <end position="58"/>
    </location>
</feature>
<organism evidence="2 3">
    <name type="scientific">Lithospermum erythrorhizon</name>
    <name type="common">Purple gromwell</name>
    <name type="synonym">Lithospermum officinale var. erythrorhizon</name>
    <dbReference type="NCBI Taxonomy" id="34254"/>
    <lineage>
        <taxon>Eukaryota</taxon>
        <taxon>Viridiplantae</taxon>
        <taxon>Streptophyta</taxon>
        <taxon>Embryophyta</taxon>
        <taxon>Tracheophyta</taxon>
        <taxon>Spermatophyta</taxon>
        <taxon>Magnoliopsida</taxon>
        <taxon>eudicotyledons</taxon>
        <taxon>Gunneridae</taxon>
        <taxon>Pentapetalae</taxon>
        <taxon>asterids</taxon>
        <taxon>lamiids</taxon>
        <taxon>Boraginales</taxon>
        <taxon>Boraginaceae</taxon>
        <taxon>Boraginoideae</taxon>
        <taxon>Lithospermeae</taxon>
        <taxon>Lithospermum</taxon>
    </lineage>
</organism>
<keyword evidence="3" id="KW-1185">Reference proteome</keyword>
<dbReference type="AlphaFoldDB" id="A0AAV3Q3L0"/>
<feature type="compositionally biased region" description="Basic residues" evidence="1">
    <location>
        <begin position="15"/>
        <end position="25"/>
    </location>
</feature>
<feature type="region of interest" description="Disordered" evidence="1">
    <location>
        <begin position="1"/>
        <end position="106"/>
    </location>
</feature>
<evidence type="ECO:0000256" key="1">
    <source>
        <dbReference type="SAM" id="MobiDB-lite"/>
    </source>
</evidence>